<protein>
    <recommendedName>
        <fullName evidence="11">Manganese transport regulator</fullName>
    </recommendedName>
</protein>
<evidence type="ECO:0000256" key="10">
    <source>
        <dbReference type="ARBA" id="ARBA00023211"/>
    </source>
</evidence>
<evidence type="ECO:0000256" key="8">
    <source>
        <dbReference type="ARBA" id="ARBA00023159"/>
    </source>
</evidence>
<dbReference type="Gene3D" id="1.10.60.10">
    <property type="entry name" value="Iron dependent repressor, metal binding and dimerisation domain"/>
    <property type="match status" value="1"/>
</dbReference>
<dbReference type="InterPro" id="IPR036390">
    <property type="entry name" value="WH_DNA-bd_sf"/>
</dbReference>
<evidence type="ECO:0000256" key="6">
    <source>
        <dbReference type="ARBA" id="ARBA00023015"/>
    </source>
</evidence>
<dbReference type="InterPro" id="IPR036388">
    <property type="entry name" value="WH-like_DNA-bd_sf"/>
</dbReference>
<comment type="subcellular location">
    <subcellularLocation>
        <location evidence="1">Cytoplasm</location>
    </subcellularLocation>
</comment>
<reference evidence="13" key="1">
    <citation type="submission" date="2018-06" db="EMBL/GenBank/DDBJ databases">
        <authorList>
            <person name="Zhirakovskaya E."/>
        </authorList>
    </citation>
    <scope>NUCLEOTIDE SEQUENCE</scope>
</reference>
<keyword evidence="8" id="KW-0010">Activator</keyword>
<evidence type="ECO:0000256" key="9">
    <source>
        <dbReference type="ARBA" id="ARBA00023163"/>
    </source>
</evidence>
<dbReference type="Pfam" id="PF02742">
    <property type="entry name" value="Fe_dep_repr_C"/>
    <property type="match status" value="1"/>
</dbReference>
<accession>A0A3B0V0F1</accession>
<dbReference type="InterPro" id="IPR022687">
    <property type="entry name" value="HTH_DTXR"/>
</dbReference>
<evidence type="ECO:0000256" key="7">
    <source>
        <dbReference type="ARBA" id="ARBA00023125"/>
    </source>
</evidence>
<dbReference type="GO" id="GO:0003700">
    <property type="term" value="F:DNA-binding transcription factor activity"/>
    <property type="evidence" value="ECO:0007669"/>
    <property type="project" value="InterPro"/>
</dbReference>
<dbReference type="SUPFAM" id="SSF46785">
    <property type="entry name" value="Winged helix' DNA-binding domain"/>
    <property type="match status" value="1"/>
</dbReference>
<dbReference type="Pfam" id="PF01325">
    <property type="entry name" value="Fe_dep_repress"/>
    <property type="match status" value="1"/>
</dbReference>
<dbReference type="InterPro" id="IPR022689">
    <property type="entry name" value="Iron_dep_repressor"/>
</dbReference>
<dbReference type="GO" id="GO:0003677">
    <property type="term" value="F:DNA binding"/>
    <property type="evidence" value="ECO:0007669"/>
    <property type="project" value="UniProtKB-KW"/>
</dbReference>
<dbReference type="InterPro" id="IPR050536">
    <property type="entry name" value="DtxR_MntR_Metal-Reg"/>
</dbReference>
<evidence type="ECO:0000256" key="1">
    <source>
        <dbReference type="ARBA" id="ARBA00004496"/>
    </source>
</evidence>
<dbReference type="InterPro" id="IPR036421">
    <property type="entry name" value="Fe_dep_repressor_sf"/>
</dbReference>
<organism evidence="13">
    <name type="scientific">hydrothermal vent metagenome</name>
    <dbReference type="NCBI Taxonomy" id="652676"/>
    <lineage>
        <taxon>unclassified sequences</taxon>
        <taxon>metagenomes</taxon>
        <taxon>ecological metagenomes</taxon>
    </lineage>
</organism>
<keyword evidence="10" id="KW-0464">Manganese</keyword>
<keyword evidence="9" id="KW-0804">Transcription</keyword>
<dbReference type="InterPro" id="IPR001367">
    <property type="entry name" value="Fe_dep_repressor"/>
</dbReference>
<evidence type="ECO:0000259" key="12">
    <source>
        <dbReference type="PROSITE" id="PS50944"/>
    </source>
</evidence>
<dbReference type="SMART" id="SM00529">
    <property type="entry name" value="HTH_DTXR"/>
    <property type="match status" value="1"/>
</dbReference>
<gene>
    <name evidence="13" type="ORF">MNBD_DELTA03-1103</name>
</gene>
<dbReference type="Gene3D" id="1.10.10.10">
    <property type="entry name" value="Winged helix-like DNA-binding domain superfamily/Winged helix DNA-binding domain"/>
    <property type="match status" value="1"/>
</dbReference>
<dbReference type="PANTHER" id="PTHR33238:SF11">
    <property type="entry name" value="TRANSCRIPTIONAL REGULATOR MNTR"/>
    <property type="match status" value="1"/>
</dbReference>
<sequence>MDGLSASQEDYLEVIFHLSRDKRLARAKDIAQALKVSRASVTEALRGLSKRKLINYAPYEAISLTAGGRKAALDVVQRHQALKNFFIRILAVDEDLADRGACRVEHTAPPEIIKRLTALGLFLEKRDKTLLAEFTGSLSSADNKRL</sequence>
<evidence type="ECO:0000256" key="11">
    <source>
        <dbReference type="ARBA" id="ARBA00032593"/>
    </source>
</evidence>
<dbReference type="GO" id="GO:0005737">
    <property type="term" value="C:cytoplasm"/>
    <property type="evidence" value="ECO:0007669"/>
    <property type="project" value="UniProtKB-SubCell"/>
</dbReference>
<evidence type="ECO:0000256" key="2">
    <source>
        <dbReference type="ARBA" id="ARBA00007871"/>
    </source>
</evidence>
<dbReference type="PANTHER" id="PTHR33238">
    <property type="entry name" value="IRON (METAL) DEPENDENT REPRESSOR, DTXR FAMILY"/>
    <property type="match status" value="1"/>
</dbReference>
<evidence type="ECO:0000256" key="5">
    <source>
        <dbReference type="ARBA" id="ARBA00022491"/>
    </source>
</evidence>
<dbReference type="GO" id="GO:0046983">
    <property type="term" value="F:protein dimerization activity"/>
    <property type="evidence" value="ECO:0007669"/>
    <property type="project" value="InterPro"/>
</dbReference>
<dbReference type="AlphaFoldDB" id="A0A3B0V0F1"/>
<dbReference type="SUPFAM" id="SSF47979">
    <property type="entry name" value="Iron-dependent repressor protein, dimerization domain"/>
    <property type="match status" value="1"/>
</dbReference>
<dbReference type="PROSITE" id="PS50944">
    <property type="entry name" value="HTH_DTXR"/>
    <property type="match status" value="1"/>
</dbReference>
<keyword evidence="6" id="KW-0805">Transcription regulation</keyword>
<name>A0A3B0V0F1_9ZZZZ</name>
<comment type="subunit">
    <text evidence="3">Homodimer.</text>
</comment>
<evidence type="ECO:0000256" key="4">
    <source>
        <dbReference type="ARBA" id="ARBA00022490"/>
    </source>
</evidence>
<keyword evidence="7" id="KW-0238">DNA-binding</keyword>
<keyword evidence="4" id="KW-0963">Cytoplasm</keyword>
<dbReference type="EMBL" id="UOEX01000175">
    <property type="protein sequence ID" value="VAW36521.1"/>
    <property type="molecule type" value="Genomic_DNA"/>
</dbReference>
<comment type="similarity">
    <text evidence="2">Belongs to the DtxR/MntR family.</text>
</comment>
<dbReference type="GO" id="GO:0046914">
    <property type="term" value="F:transition metal ion binding"/>
    <property type="evidence" value="ECO:0007669"/>
    <property type="project" value="InterPro"/>
</dbReference>
<proteinExistence type="inferred from homology"/>
<feature type="domain" description="HTH dtxR-type" evidence="12">
    <location>
        <begin position="4"/>
        <end position="65"/>
    </location>
</feature>
<evidence type="ECO:0000313" key="13">
    <source>
        <dbReference type="EMBL" id="VAW36521.1"/>
    </source>
</evidence>
<keyword evidence="5" id="KW-0678">Repressor</keyword>
<evidence type="ECO:0000256" key="3">
    <source>
        <dbReference type="ARBA" id="ARBA00011738"/>
    </source>
</evidence>